<reference evidence="1" key="1">
    <citation type="journal article" date="2020" name="Stud. Mycol.">
        <title>101 Dothideomycetes genomes: a test case for predicting lifestyles and emergence of pathogens.</title>
        <authorList>
            <person name="Haridas S."/>
            <person name="Albert R."/>
            <person name="Binder M."/>
            <person name="Bloem J."/>
            <person name="Labutti K."/>
            <person name="Salamov A."/>
            <person name="Andreopoulos B."/>
            <person name="Baker S."/>
            <person name="Barry K."/>
            <person name="Bills G."/>
            <person name="Bluhm B."/>
            <person name="Cannon C."/>
            <person name="Castanera R."/>
            <person name="Culley D."/>
            <person name="Daum C."/>
            <person name="Ezra D."/>
            <person name="Gonzalez J."/>
            <person name="Henrissat B."/>
            <person name="Kuo A."/>
            <person name="Liang C."/>
            <person name="Lipzen A."/>
            <person name="Lutzoni F."/>
            <person name="Magnuson J."/>
            <person name="Mondo S."/>
            <person name="Nolan M."/>
            <person name="Ohm R."/>
            <person name="Pangilinan J."/>
            <person name="Park H.-J."/>
            <person name="Ramirez L."/>
            <person name="Alfaro M."/>
            <person name="Sun H."/>
            <person name="Tritt A."/>
            <person name="Yoshinaga Y."/>
            <person name="Zwiers L.-H."/>
            <person name="Turgeon B."/>
            <person name="Goodwin S."/>
            <person name="Spatafora J."/>
            <person name="Crous P."/>
            <person name="Grigoriev I."/>
        </authorList>
    </citation>
    <scope>NUCLEOTIDE SEQUENCE</scope>
    <source>
        <strain evidence="1">CBS 379.55</strain>
    </source>
</reference>
<dbReference type="AlphaFoldDB" id="A0A6A6J921"/>
<keyword evidence="2" id="KW-1185">Reference proteome</keyword>
<evidence type="ECO:0000313" key="1">
    <source>
        <dbReference type="EMBL" id="KAF2272673.1"/>
    </source>
</evidence>
<protein>
    <submittedName>
        <fullName evidence="1">Uncharacterized protein</fullName>
    </submittedName>
</protein>
<dbReference type="OrthoDB" id="5405126at2759"/>
<dbReference type="EMBL" id="ML986518">
    <property type="protein sequence ID" value="KAF2272673.1"/>
    <property type="molecule type" value="Genomic_DNA"/>
</dbReference>
<evidence type="ECO:0000313" key="2">
    <source>
        <dbReference type="Proteomes" id="UP000800097"/>
    </source>
</evidence>
<accession>A0A6A6J921</accession>
<name>A0A6A6J921_WESOR</name>
<sequence>MYLIRRSGQPAWTLLRLPAPIVCGSRRAFSQSHARERGSLPVYLTPSKPELSIILSQLNSKVLLPLHLTKDQAKLVFKPENKARLEASDPIEITLGNVTLPLEHIDRNRDQPSQWGTIKTIIEKAESSNDWENVIRMLEGVRSAGIRLWPFQWEKIVRSLHVADMQHLVVKAVQRAGKTGLRLRHSRVIHALFLGFHERAARSEWDPAITAKMLDFVEEMVYRMEGKEHLGREPVTPNDIRASPFTIAYPAELAAARAKVQFGGEDKDRKVRRYASRLMNAITQTTWGLGVLKKDLDELKQLPTGTQEEYVTFQRTTNHVLQYIVVWNALRTANQVLGDEMPSAEKAQTTEKKLGRLLLKAVDTLKEKRSNLPVRVEVSMTGCQKL</sequence>
<proteinExistence type="predicted"/>
<dbReference type="Proteomes" id="UP000800097">
    <property type="component" value="Unassembled WGS sequence"/>
</dbReference>
<organism evidence="1 2">
    <name type="scientific">Westerdykella ornata</name>
    <dbReference type="NCBI Taxonomy" id="318751"/>
    <lineage>
        <taxon>Eukaryota</taxon>
        <taxon>Fungi</taxon>
        <taxon>Dikarya</taxon>
        <taxon>Ascomycota</taxon>
        <taxon>Pezizomycotina</taxon>
        <taxon>Dothideomycetes</taxon>
        <taxon>Pleosporomycetidae</taxon>
        <taxon>Pleosporales</taxon>
        <taxon>Sporormiaceae</taxon>
        <taxon>Westerdykella</taxon>
    </lineage>
</organism>
<dbReference type="RefSeq" id="XP_033650212.1">
    <property type="nucleotide sequence ID" value="XM_033801220.1"/>
</dbReference>
<dbReference type="GeneID" id="54554395"/>
<gene>
    <name evidence="1" type="ORF">EI97DRAFT_461772</name>
</gene>